<dbReference type="Proteomes" id="UP000198925">
    <property type="component" value="Unassembled WGS sequence"/>
</dbReference>
<dbReference type="InterPro" id="IPR017969">
    <property type="entry name" value="Heavy-metal-associated_CS"/>
</dbReference>
<dbReference type="EMBL" id="FMZX01000008">
    <property type="protein sequence ID" value="SDD48957.1"/>
    <property type="molecule type" value="Genomic_DNA"/>
</dbReference>
<evidence type="ECO:0000313" key="4">
    <source>
        <dbReference type="Proteomes" id="UP000198925"/>
    </source>
</evidence>
<protein>
    <submittedName>
        <fullName evidence="3">Copper chaperone</fullName>
    </submittedName>
</protein>
<dbReference type="Pfam" id="PF00403">
    <property type="entry name" value="HMA"/>
    <property type="match status" value="1"/>
</dbReference>
<gene>
    <name evidence="3" type="ORF">SAMN04487779_1008140</name>
</gene>
<reference evidence="3 4" key="1">
    <citation type="submission" date="2016-10" db="EMBL/GenBank/DDBJ databases">
        <authorList>
            <person name="de Groot N.N."/>
        </authorList>
    </citation>
    <scope>NUCLEOTIDE SEQUENCE [LARGE SCALE GENOMIC DNA]</scope>
    <source>
        <strain evidence="3 4">CPCC 100156</strain>
    </source>
</reference>
<evidence type="ECO:0000259" key="2">
    <source>
        <dbReference type="PROSITE" id="PS50846"/>
    </source>
</evidence>
<dbReference type="Gene3D" id="3.30.70.100">
    <property type="match status" value="1"/>
</dbReference>
<dbReference type="SUPFAM" id="SSF55008">
    <property type="entry name" value="HMA, heavy metal-associated domain"/>
    <property type="match status" value="1"/>
</dbReference>
<keyword evidence="4" id="KW-1185">Reference proteome</keyword>
<dbReference type="CDD" id="cd00371">
    <property type="entry name" value="HMA"/>
    <property type="match status" value="1"/>
</dbReference>
<feature type="domain" description="HMA" evidence="2">
    <location>
        <begin position="1"/>
        <end position="63"/>
    </location>
</feature>
<dbReference type="AlphaFoldDB" id="A0A1G6V7H3"/>
<dbReference type="RefSeq" id="WP_090663831.1">
    <property type="nucleotide sequence ID" value="NZ_FMZX01000008.1"/>
</dbReference>
<dbReference type="InterPro" id="IPR006121">
    <property type="entry name" value="HMA_dom"/>
</dbReference>
<sequence length="67" mass="7092">MVVFRVANMRCGGCVRSVTSALRGVDPAVEVRVDLGRREVTVEGVADADVLAQALRGAGFEGERVFA</sequence>
<proteinExistence type="predicted"/>
<dbReference type="GO" id="GO:0046872">
    <property type="term" value="F:metal ion binding"/>
    <property type="evidence" value="ECO:0007669"/>
    <property type="project" value="UniProtKB-KW"/>
</dbReference>
<name>A0A1G6V7H3_9PROT</name>
<dbReference type="InterPro" id="IPR036163">
    <property type="entry name" value="HMA_dom_sf"/>
</dbReference>
<evidence type="ECO:0000313" key="3">
    <source>
        <dbReference type="EMBL" id="SDD48957.1"/>
    </source>
</evidence>
<evidence type="ECO:0000256" key="1">
    <source>
        <dbReference type="ARBA" id="ARBA00022723"/>
    </source>
</evidence>
<dbReference type="PROSITE" id="PS50846">
    <property type="entry name" value="HMA_2"/>
    <property type="match status" value="1"/>
</dbReference>
<dbReference type="PROSITE" id="PS01047">
    <property type="entry name" value="HMA_1"/>
    <property type="match status" value="1"/>
</dbReference>
<accession>A0A1G6V7H3</accession>
<organism evidence="3 4">
    <name type="scientific">Belnapia rosea</name>
    <dbReference type="NCBI Taxonomy" id="938405"/>
    <lineage>
        <taxon>Bacteria</taxon>
        <taxon>Pseudomonadati</taxon>
        <taxon>Pseudomonadota</taxon>
        <taxon>Alphaproteobacteria</taxon>
        <taxon>Acetobacterales</taxon>
        <taxon>Roseomonadaceae</taxon>
        <taxon>Belnapia</taxon>
    </lineage>
</organism>
<keyword evidence="1" id="KW-0479">Metal-binding</keyword>
<dbReference type="STRING" id="938405.SAMN02927895_04071"/>